<dbReference type="Pfam" id="PF06527">
    <property type="entry name" value="TniQ"/>
    <property type="match status" value="1"/>
</dbReference>
<accession>A0A6I5A2L4</accession>
<protein>
    <submittedName>
        <fullName evidence="3">Uncharacterized protein</fullName>
    </submittedName>
</protein>
<feature type="domain" description="Transposon Tn7 transposition protein TnsD C-terminal" evidence="2">
    <location>
        <begin position="214"/>
        <end position="542"/>
    </location>
</feature>
<gene>
    <name evidence="3" type="ORF">GLW05_15365</name>
</gene>
<proteinExistence type="predicted"/>
<evidence type="ECO:0000313" key="4">
    <source>
        <dbReference type="Proteomes" id="UP000468638"/>
    </source>
</evidence>
<evidence type="ECO:0000313" key="3">
    <source>
        <dbReference type="EMBL" id="MYL34962.1"/>
    </source>
</evidence>
<dbReference type="InterPro" id="IPR009492">
    <property type="entry name" value="TniQ"/>
</dbReference>
<sequence>MLPFFPALYKDELLYSLFSRYHMRSGNRYIKHTFNDLFSKTSLIPHVLIPKHLCTLKRNLEGFVTIDLNDWITNHTLFYYFTNFSDIEVRESVFHSMVKGEVRNFPIPIEPNFYLKFCPECVKEDYKLYGETYWRRCHQVPGVYYCFIHEKILEDSSVISQVRYKKKTSLEAATLENCLINESSQYNTFWNHTNLLWEISIQCSKISSVNLQVKSEDMHEIYRILLYREGYVKANKKNFKKLAIDFINFYGVEFLDLIGEPSEVNKKCSWLDLMCNKTQGTFHPMKHALLTLFLNESVENLYKYKSKKIEPFGKGPYICLNPFASHYKQYVIKDFTLETCPKTKEEVGIFYCECGFQFTRFSNSTHVFIKQIKYVDDKWWKRYLDWKRDFKAPMGYETRLDIKKNMRHKFNWYSIGYSRSGAKDKIAQRRNEFINLIKENPDSNLEAINKINKQPYAFLLKHDKKWLKKNMPNVNKYISRSFDWKARDTEMLEIIIKAKEVLLNKENPTKITITSIGRITGKLDIIRKPENLKRMPKTNALLKSIIETDEQFQLRRVTKTIADLVEVGEFLTVSKIRRLANIEKGKSDIVDNKILDACTKQSN</sequence>
<evidence type="ECO:0000259" key="1">
    <source>
        <dbReference type="Pfam" id="PF06527"/>
    </source>
</evidence>
<evidence type="ECO:0000259" key="2">
    <source>
        <dbReference type="Pfam" id="PF15978"/>
    </source>
</evidence>
<dbReference type="InterPro" id="IPR032750">
    <property type="entry name" value="TnsD_C"/>
</dbReference>
<dbReference type="RefSeq" id="WP_272917457.1">
    <property type="nucleotide sequence ID" value="NZ_WMEQ01000013.1"/>
</dbReference>
<dbReference type="AlphaFoldDB" id="A0A6I5A2L4"/>
<dbReference type="EMBL" id="WMEQ01000013">
    <property type="protein sequence ID" value="MYL34962.1"/>
    <property type="molecule type" value="Genomic_DNA"/>
</dbReference>
<feature type="domain" description="TniQ" evidence="1">
    <location>
        <begin position="3"/>
        <end position="150"/>
    </location>
</feature>
<dbReference type="Proteomes" id="UP000468638">
    <property type="component" value="Unassembled WGS sequence"/>
</dbReference>
<reference evidence="3 4" key="1">
    <citation type="submission" date="2019-11" db="EMBL/GenBank/DDBJ databases">
        <title>Genome sequences of 17 halophilic strains isolated from different environments.</title>
        <authorList>
            <person name="Furrow R.E."/>
        </authorList>
    </citation>
    <scope>NUCLEOTIDE SEQUENCE [LARGE SCALE GENOMIC DNA]</scope>
    <source>
        <strain evidence="3 4">22514_16_FS</strain>
    </source>
</reference>
<name>A0A6I5A2L4_9BACI</name>
<comment type="caution">
    <text evidence="3">The sequence shown here is derived from an EMBL/GenBank/DDBJ whole genome shotgun (WGS) entry which is preliminary data.</text>
</comment>
<organism evidence="3 4">
    <name type="scientific">Pontibacillus yanchengensis</name>
    <dbReference type="NCBI Taxonomy" id="462910"/>
    <lineage>
        <taxon>Bacteria</taxon>
        <taxon>Bacillati</taxon>
        <taxon>Bacillota</taxon>
        <taxon>Bacilli</taxon>
        <taxon>Bacillales</taxon>
        <taxon>Bacillaceae</taxon>
        <taxon>Pontibacillus</taxon>
    </lineage>
</organism>
<dbReference type="Pfam" id="PF15978">
    <property type="entry name" value="TnsD"/>
    <property type="match status" value="1"/>
</dbReference>